<dbReference type="Pfam" id="PF06241">
    <property type="entry name" value="Castor_Poll_mid"/>
    <property type="match status" value="1"/>
</dbReference>
<keyword evidence="6 8" id="KW-0472">Membrane</keyword>
<evidence type="ECO:0000256" key="5">
    <source>
        <dbReference type="ARBA" id="ARBA00023065"/>
    </source>
</evidence>
<dbReference type="Gene3D" id="3.40.50.720">
    <property type="entry name" value="NAD(P)-binding Rossmann-like Domain"/>
    <property type="match status" value="2"/>
</dbReference>
<dbReference type="EMBL" id="CP104694">
    <property type="protein sequence ID" value="UXI67944.1"/>
    <property type="molecule type" value="Genomic_DNA"/>
</dbReference>
<sequence length="638" mass="70527">MPHAPVTWRDHLRYRFENTLSKGAIAIIGWLALVSSVIVILAALVMAIFGILKDPADPASEFGLVEGAWQGLMHAIDAGNLAGDSGWALRILMFVVTIAGIFLVSILIGTITSGLEARLTELRKGRSRVIETHHTLILGWSSKVYSIIGELLIANENQKKPRIVILSMRDKVEMEDDIRVKFPSTRNTQIICRHGNPLDLDDLAVVDPHSARSIVVLAPEEDNPDIYVIKSVLAITNNPERKSSPYHIVAEIRDAKNLEAAALVGGDEAIYVQGEDLIARVTAQTCRQSGLSVVYTELLDFDGAEIYFKAEPALTGKSYREAINSYEDSTLIGIMRANGEALINPPMKTRLENGDQIIAISEDDDTINLSRGATPPVDRSVILPPAKTESAPERTLILGWNEKAEAIVRELDNYVAPGSELVVLCRRDGAREGLLALSKKLGSQRQRLRFADGDITDRATLDALNVPSFAHIILLSYTQLPIQEADAQTLITLLHLRNIAETSGKRLSIVSEMMDMRNRSLAQVAKADDYIVSDKLVSLMLSQLSENKHLDKVFRNLFSSEGSEIYIRPIKQYVRTNKDVDFYTLIEAAALRGETAIGYRLMANADDRENGYGVRVNPRKSEKVRFGVDDQLIVLAED</sequence>
<dbReference type="InterPro" id="IPR036291">
    <property type="entry name" value="NAD(P)-bd_dom_sf"/>
</dbReference>
<protein>
    <recommendedName>
        <fullName evidence="9">RCK C-terminal domain-containing protein</fullName>
    </recommendedName>
</protein>
<dbReference type="PROSITE" id="PS51202">
    <property type="entry name" value="RCK_C"/>
    <property type="match status" value="1"/>
</dbReference>
<dbReference type="InterPro" id="IPR006037">
    <property type="entry name" value="RCK_C"/>
</dbReference>
<keyword evidence="2" id="KW-0813">Transport</keyword>
<evidence type="ECO:0000313" key="11">
    <source>
        <dbReference type="Proteomes" id="UP001064632"/>
    </source>
</evidence>
<evidence type="ECO:0000256" key="4">
    <source>
        <dbReference type="ARBA" id="ARBA00022989"/>
    </source>
</evidence>
<dbReference type="SUPFAM" id="SSF51735">
    <property type="entry name" value="NAD(P)-binding Rossmann-fold domains"/>
    <property type="match status" value="1"/>
</dbReference>
<dbReference type="InterPro" id="IPR044849">
    <property type="entry name" value="CASTOR/POLLUX/SYM8-like"/>
</dbReference>
<feature type="domain" description="RCK C-terminal" evidence="9">
    <location>
        <begin position="291"/>
        <end position="375"/>
    </location>
</feature>
<evidence type="ECO:0000313" key="10">
    <source>
        <dbReference type="EMBL" id="UXI67944.1"/>
    </source>
</evidence>
<organism evidence="10 11">
    <name type="scientific">Tahibacter amnicola</name>
    <dbReference type="NCBI Taxonomy" id="2976241"/>
    <lineage>
        <taxon>Bacteria</taxon>
        <taxon>Pseudomonadati</taxon>
        <taxon>Pseudomonadota</taxon>
        <taxon>Gammaproteobacteria</taxon>
        <taxon>Lysobacterales</taxon>
        <taxon>Rhodanobacteraceae</taxon>
        <taxon>Tahibacter</taxon>
    </lineage>
</organism>
<dbReference type="PANTHER" id="PTHR31563:SF10">
    <property type="entry name" value="ION CHANNEL POLLUX-RELATED"/>
    <property type="match status" value="1"/>
</dbReference>
<keyword evidence="4 8" id="KW-1133">Transmembrane helix</keyword>
<evidence type="ECO:0000256" key="3">
    <source>
        <dbReference type="ARBA" id="ARBA00022692"/>
    </source>
</evidence>
<dbReference type="Proteomes" id="UP001064632">
    <property type="component" value="Chromosome"/>
</dbReference>
<dbReference type="InterPro" id="IPR010420">
    <property type="entry name" value="CASTOR/POLLUX/SYM8_dom"/>
</dbReference>
<keyword evidence="11" id="KW-1185">Reference proteome</keyword>
<evidence type="ECO:0000256" key="7">
    <source>
        <dbReference type="ARBA" id="ARBA00023303"/>
    </source>
</evidence>
<keyword evidence="5" id="KW-0406">Ion transport</keyword>
<dbReference type="RefSeq" id="WP_261694913.1">
    <property type="nucleotide sequence ID" value="NZ_CP104694.1"/>
</dbReference>
<dbReference type="PANTHER" id="PTHR31563">
    <property type="entry name" value="ION CHANNEL POLLUX-RELATED"/>
    <property type="match status" value="1"/>
</dbReference>
<name>A0ABY6BDW3_9GAMM</name>
<proteinExistence type="predicted"/>
<accession>A0ABY6BDW3</accession>
<evidence type="ECO:0000256" key="8">
    <source>
        <dbReference type="SAM" id="Phobius"/>
    </source>
</evidence>
<evidence type="ECO:0000256" key="6">
    <source>
        <dbReference type="ARBA" id="ARBA00023136"/>
    </source>
</evidence>
<feature type="transmembrane region" description="Helical" evidence="8">
    <location>
        <begin position="91"/>
        <end position="115"/>
    </location>
</feature>
<gene>
    <name evidence="10" type="ORF">N4264_24990</name>
</gene>
<comment type="subcellular location">
    <subcellularLocation>
        <location evidence="1">Endomembrane system</location>
        <topology evidence="1">Multi-pass membrane protein</topology>
    </subcellularLocation>
</comment>
<reference evidence="10" key="1">
    <citation type="submission" date="2022-09" db="EMBL/GenBank/DDBJ databases">
        <title>Tahibacter sp. nov., isolated from a fresh water.</title>
        <authorList>
            <person name="Baek J.H."/>
            <person name="Lee J.K."/>
            <person name="Kim J.M."/>
            <person name="Jeon C.O."/>
        </authorList>
    </citation>
    <scope>NUCLEOTIDE SEQUENCE</scope>
    <source>
        <strain evidence="10">W38</strain>
    </source>
</reference>
<evidence type="ECO:0000256" key="1">
    <source>
        <dbReference type="ARBA" id="ARBA00004127"/>
    </source>
</evidence>
<keyword evidence="3 8" id="KW-0812">Transmembrane</keyword>
<evidence type="ECO:0000256" key="2">
    <source>
        <dbReference type="ARBA" id="ARBA00022448"/>
    </source>
</evidence>
<feature type="transmembrane region" description="Helical" evidence="8">
    <location>
        <begin position="23"/>
        <end position="52"/>
    </location>
</feature>
<keyword evidence="7" id="KW-0407">Ion channel</keyword>
<evidence type="ECO:0000259" key="9">
    <source>
        <dbReference type="PROSITE" id="PS51202"/>
    </source>
</evidence>